<protein>
    <submittedName>
        <fullName evidence="2">Uncharacterized protein</fullName>
    </submittedName>
</protein>
<sequence length="103" mass="11391">MANRKSWAGGRGVPVTRRSGRNRWNRWCRGSAPQLAGGGNRNTAADRMKTGELERRRPELDRSRSRGLKLSRNPDGDGSQPIGSVFTVSQRRASINVLFILGS</sequence>
<dbReference type="AlphaFoldDB" id="A0A4Y2NRZ7"/>
<dbReference type="EMBL" id="BGPR01009514">
    <property type="protein sequence ID" value="GBN40506.1"/>
    <property type="molecule type" value="Genomic_DNA"/>
</dbReference>
<organism evidence="2 3">
    <name type="scientific">Araneus ventricosus</name>
    <name type="common">Orbweaver spider</name>
    <name type="synonym">Epeira ventricosa</name>
    <dbReference type="NCBI Taxonomy" id="182803"/>
    <lineage>
        <taxon>Eukaryota</taxon>
        <taxon>Metazoa</taxon>
        <taxon>Ecdysozoa</taxon>
        <taxon>Arthropoda</taxon>
        <taxon>Chelicerata</taxon>
        <taxon>Arachnida</taxon>
        <taxon>Araneae</taxon>
        <taxon>Araneomorphae</taxon>
        <taxon>Entelegynae</taxon>
        <taxon>Araneoidea</taxon>
        <taxon>Araneidae</taxon>
        <taxon>Araneus</taxon>
    </lineage>
</organism>
<keyword evidence="3" id="KW-1185">Reference proteome</keyword>
<feature type="compositionally biased region" description="Basic and acidic residues" evidence="1">
    <location>
        <begin position="44"/>
        <end position="64"/>
    </location>
</feature>
<reference evidence="2 3" key="1">
    <citation type="journal article" date="2019" name="Sci. Rep.">
        <title>Orb-weaving spider Araneus ventricosus genome elucidates the spidroin gene catalogue.</title>
        <authorList>
            <person name="Kono N."/>
            <person name="Nakamura H."/>
            <person name="Ohtoshi R."/>
            <person name="Moran D.A.P."/>
            <person name="Shinohara A."/>
            <person name="Yoshida Y."/>
            <person name="Fujiwara M."/>
            <person name="Mori M."/>
            <person name="Tomita M."/>
            <person name="Arakawa K."/>
        </authorList>
    </citation>
    <scope>NUCLEOTIDE SEQUENCE [LARGE SCALE GENOMIC DNA]</scope>
</reference>
<comment type="caution">
    <text evidence="2">The sequence shown here is derived from an EMBL/GenBank/DDBJ whole genome shotgun (WGS) entry which is preliminary data.</text>
</comment>
<feature type="region of interest" description="Disordered" evidence="1">
    <location>
        <begin position="1"/>
        <end position="83"/>
    </location>
</feature>
<accession>A0A4Y2NRZ7</accession>
<evidence type="ECO:0000256" key="1">
    <source>
        <dbReference type="SAM" id="MobiDB-lite"/>
    </source>
</evidence>
<gene>
    <name evidence="2" type="ORF">AVEN_275211_1</name>
</gene>
<evidence type="ECO:0000313" key="2">
    <source>
        <dbReference type="EMBL" id="GBN40506.1"/>
    </source>
</evidence>
<evidence type="ECO:0000313" key="3">
    <source>
        <dbReference type="Proteomes" id="UP000499080"/>
    </source>
</evidence>
<name>A0A4Y2NRZ7_ARAVE</name>
<proteinExistence type="predicted"/>
<dbReference type="Proteomes" id="UP000499080">
    <property type="component" value="Unassembled WGS sequence"/>
</dbReference>